<dbReference type="EnsemblProtists" id="EOD34994">
    <property type="protein sequence ID" value="EOD34994"/>
    <property type="gene ID" value="EMIHUDRAFT_71231"/>
</dbReference>
<dbReference type="InterPro" id="IPR004861">
    <property type="entry name" value="Siw14-like"/>
</dbReference>
<dbReference type="GO" id="GO:0004725">
    <property type="term" value="F:protein tyrosine phosphatase activity"/>
    <property type="evidence" value="ECO:0007669"/>
    <property type="project" value="UniProtKB-EC"/>
</dbReference>
<dbReference type="Gene3D" id="3.90.190.10">
    <property type="entry name" value="Protein tyrosine phosphatase superfamily"/>
    <property type="match status" value="1"/>
</dbReference>
<evidence type="ECO:0000256" key="3">
    <source>
        <dbReference type="ARBA" id="ARBA00022490"/>
    </source>
</evidence>
<evidence type="ECO:0000256" key="2">
    <source>
        <dbReference type="ARBA" id="ARBA00013064"/>
    </source>
</evidence>
<dbReference type="AlphaFoldDB" id="A0A0D3KGV9"/>
<dbReference type="Proteomes" id="UP000013827">
    <property type="component" value="Unassembled WGS sequence"/>
</dbReference>
<name>A0A0D3KGV9_EMIH1</name>
<keyword evidence="3" id="KW-0963">Cytoplasm</keyword>
<evidence type="ECO:0000256" key="5">
    <source>
        <dbReference type="ARBA" id="ARBA00022912"/>
    </source>
</evidence>
<reference evidence="6" key="2">
    <citation type="submission" date="2024-10" db="UniProtKB">
        <authorList>
            <consortium name="EnsemblProtists"/>
        </authorList>
    </citation>
    <scope>IDENTIFICATION</scope>
</reference>
<dbReference type="PANTHER" id="PTHR31126">
    <property type="entry name" value="TYROSINE-PROTEIN PHOSPHATASE"/>
    <property type="match status" value="1"/>
</dbReference>
<evidence type="ECO:0000256" key="4">
    <source>
        <dbReference type="ARBA" id="ARBA00022801"/>
    </source>
</evidence>
<evidence type="ECO:0000313" key="7">
    <source>
        <dbReference type="Proteomes" id="UP000013827"/>
    </source>
</evidence>
<dbReference type="InterPro" id="IPR029021">
    <property type="entry name" value="Prot-tyrosine_phosphatase-like"/>
</dbReference>
<dbReference type="eggNOG" id="KOG1572">
    <property type="taxonomic scope" value="Eukaryota"/>
</dbReference>
<dbReference type="GO" id="GO:0005737">
    <property type="term" value="C:cytoplasm"/>
    <property type="evidence" value="ECO:0007669"/>
    <property type="project" value="UniProtKB-SubCell"/>
</dbReference>
<sequence>MRAGILVPPQNFGLVEDGLYRSGQPTELSYPFLEQLQLRTILHLSADEPPAEFASWASEQRIQLVRLGAGADANMLSPWKPVSEEVVVEGLRRVLDPSSYPLLVMCNLGRHRTGTLIGCLRKLQRWSLTSVLEEYRRHACAKSRHLNEQFIELFDIDLVRVPEHSPPQLHLQAERGKPAG</sequence>
<dbReference type="OMA" id="PWNPISE"/>
<dbReference type="HOGENOM" id="CLU_047845_5_1_1"/>
<proteinExistence type="predicted"/>
<dbReference type="PaxDb" id="2903-EOD34994"/>
<protein>
    <recommendedName>
        <fullName evidence="2">protein-tyrosine-phosphatase</fullName>
        <ecNumber evidence="2">3.1.3.48</ecNumber>
    </recommendedName>
</protein>
<evidence type="ECO:0000256" key="1">
    <source>
        <dbReference type="ARBA" id="ARBA00004496"/>
    </source>
</evidence>
<dbReference type="CDD" id="cd14531">
    <property type="entry name" value="PFA-DSP_Oca1"/>
    <property type="match status" value="1"/>
</dbReference>
<comment type="subcellular location">
    <subcellularLocation>
        <location evidence="1">Cytoplasm</location>
    </subcellularLocation>
</comment>
<accession>A0A0D3KGV9</accession>
<dbReference type="FunFam" id="3.90.190.10:FF:000035">
    <property type="entry name" value="Tyrosine phosphatase, putative"/>
    <property type="match status" value="1"/>
</dbReference>
<dbReference type="KEGG" id="ehx:EMIHUDRAFT_71231"/>
<keyword evidence="5" id="KW-0904">Protein phosphatase</keyword>
<keyword evidence="4" id="KW-0378">Hydrolase</keyword>
<dbReference type="EC" id="3.1.3.48" evidence="2"/>
<dbReference type="GeneID" id="17280264"/>
<dbReference type="SUPFAM" id="SSF52799">
    <property type="entry name" value="(Phosphotyrosine protein) phosphatases II"/>
    <property type="match status" value="1"/>
</dbReference>
<dbReference type="RefSeq" id="XP_005787423.1">
    <property type="nucleotide sequence ID" value="XM_005787366.1"/>
</dbReference>
<dbReference type="PANTHER" id="PTHR31126:SF8">
    <property type="entry name" value="TYROSINE-PROTEIN PHOSPHATASE OCA1-RELATED"/>
    <property type="match status" value="1"/>
</dbReference>
<dbReference type="InterPro" id="IPR020428">
    <property type="entry name" value="PFA-DSPs"/>
</dbReference>
<organism evidence="6 7">
    <name type="scientific">Emiliania huxleyi (strain CCMP1516)</name>
    <dbReference type="NCBI Taxonomy" id="280463"/>
    <lineage>
        <taxon>Eukaryota</taxon>
        <taxon>Haptista</taxon>
        <taxon>Haptophyta</taxon>
        <taxon>Prymnesiophyceae</taxon>
        <taxon>Isochrysidales</taxon>
        <taxon>Noelaerhabdaceae</taxon>
        <taxon>Emiliania</taxon>
    </lineage>
</organism>
<evidence type="ECO:0000313" key="6">
    <source>
        <dbReference type="EnsemblProtists" id="EOD34994"/>
    </source>
</evidence>
<keyword evidence="7" id="KW-1185">Reference proteome</keyword>
<dbReference type="STRING" id="2903.R1FNQ6"/>
<dbReference type="Pfam" id="PF03162">
    <property type="entry name" value="Y_phosphatase2"/>
    <property type="match status" value="1"/>
</dbReference>
<dbReference type="PRINTS" id="PR01911">
    <property type="entry name" value="PFDSPHPHTASE"/>
</dbReference>
<reference evidence="7" key="1">
    <citation type="journal article" date="2013" name="Nature">
        <title>Pan genome of the phytoplankton Emiliania underpins its global distribution.</title>
        <authorList>
            <person name="Read B.A."/>
            <person name="Kegel J."/>
            <person name="Klute M.J."/>
            <person name="Kuo A."/>
            <person name="Lefebvre S.C."/>
            <person name="Maumus F."/>
            <person name="Mayer C."/>
            <person name="Miller J."/>
            <person name="Monier A."/>
            <person name="Salamov A."/>
            <person name="Young J."/>
            <person name="Aguilar M."/>
            <person name="Claverie J.M."/>
            <person name="Frickenhaus S."/>
            <person name="Gonzalez K."/>
            <person name="Herman E.K."/>
            <person name="Lin Y.C."/>
            <person name="Napier J."/>
            <person name="Ogata H."/>
            <person name="Sarno A.F."/>
            <person name="Shmutz J."/>
            <person name="Schroeder D."/>
            <person name="de Vargas C."/>
            <person name="Verret F."/>
            <person name="von Dassow P."/>
            <person name="Valentin K."/>
            <person name="Van de Peer Y."/>
            <person name="Wheeler G."/>
            <person name="Dacks J.B."/>
            <person name="Delwiche C.F."/>
            <person name="Dyhrman S.T."/>
            <person name="Glockner G."/>
            <person name="John U."/>
            <person name="Richards T."/>
            <person name="Worden A.Z."/>
            <person name="Zhang X."/>
            <person name="Grigoriev I.V."/>
            <person name="Allen A.E."/>
            <person name="Bidle K."/>
            <person name="Borodovsky M."/>
            <person name="Bowler C."/>
            <person name="Brownlee C."/>
            <person name="Cock J.M."/>
            <person name="Elias M."/>
            <person name="Gladyshev V.N."/>
            <person name="Groth M."/>
            <person name="Guda C."/>
            <person name="Hadaegh A."/>
            <person name="Iglesias-Rodriguez M.D."/>
            <person name="Jenkins J."/>
            <person name="Jones B.M."/>
            <person name="Lawson T."/>
            <person name="Leese F."/>
            <person name="Lindquist E."/>
            <person name="Lobanov A."/>
            <person name="Lomsadze A."/>
            <person name="Malik S.B."/>
            <person name="Marsh M.E."/>
            <person name="Mackinder L."/>
            <person name="Mock T."/>
            <person name="Mueller-Roeber B."/>
            <person name="Pagarete A."/>
            <person name="Parker M."/>
            <person name="Probert I."/>
            <person name="Quesneville H."/>
            <person name="Raines C."/>
            <person name="Rensing S.A."/>
            <person name="Riano-Pachon D.M."/>
            <person name="Richier S."/>
            <person name="Rokitta S."/>
            <person name="Shiraiwa Y."/>
            <person name="Soanes D.M."/>
            <person name="van der Giezen M."/>
            <person name="Wahlund T.M."/>
            <person name="Williams B."/>
            <person name="Wilson W."/>
            <person name="Wolfe G."/>
            <person name="Wurch L.L."/>
        </authorList>
    </citation>
    <scope>NUCLEOTIDE SEQUENCE</scope>
</reference>